<dbReference type="Proteomes" id="UP000266841">
    <property type="component" value="Unassembled WGS sequence"/>
</dbReference>
<keyword evidence="1" id="KW-0677">Repeat</keyword>
<dbReference type="SUPFAM" id="SSF68906">
    <property type="entry name" value="SAP domain"/>
    <property type="match status" value="2"/>
</dbReference>
<feature type="non-terminal residue" evidence="4">
    <location>
        <position position="529"/>
    </location>
</feature>
<name>K0SEZ1_THAOC</name>
<dbReference type="Gene3D" id="1.25.40.10">
    <property type="entry name" value="Tetratricopeptide repeat domain"/>
    <property type="match status" value="2"/>
</dbReference>
<dbReference type="InterPro" id="IPR051222">
    <property type="entry name" value="PPR/CCM1_RNA-binding"/>
</dbReference>
<dbReference type="AlphaFoldDB" id="K0SEZ1"/>
<reference evidence="4 5" key="1">
    <citation type="journal article" date="2012" name="Genome Biol.">
        <title>Genome and low-iron response of an oceanic diatom adapted to chronic iron limitation.</title>
        <authorList>
            <person name="Lommer M."/>
            <person name="Specht M."/>
            <person name="Roy A.S."/>
            <person name="Kraemer L."/>
            <person name="Andreson R."/>
            <person name="Gutowska M.A."/>
            <person name="Wolf J."/>
            <person name="Bergner S.V."/>
            <person name="Schilhabel M.B."/>
            <person name="Klostermeier U.C."/>
            <person name="Beiko R.G."/>
            <person name="Rosenstiel P."/>
            <person name="Hippler M."/>
            <person name="Laroche J."/>
        </authorList>
    </citation>
    <scope>NUCLEOTIDE SEQUENCE [LARGE SCALE GENOMIC DNA]</scope>
    <source>
        <strain evidence="4 5">CCMP1005</strain>
    </source>
</reference>
<feature type="signal peptide" evidence="2">
    <location>
        <begin position="1"/>
        <end position="20"/>
    </location>
</feature>
<keyword evidence="5" id="KW-1185">Reference proteome</keyword>
<organism evidence="4 5">
    <name type="scientific">Thalassiosira oceanica</name>
    <name type="common">Marine diatom</name>
    <dbReference type="NCBI Taxonomy" id="159749"/>
    <lineage>
        <taxon>Eukaryota</taxon>
        <taxon>Sar</taxon>
        <taxon>Stramenopiles</taxon>
        <taxon>Ochrophyta</taxon>
        <taxon>Bacillariophyta</taxon>
        <taxon>Coscinodiscophyceae</taxon>
        <taxon>Thalassiosirophycidae</taxon>
        <taxon>Thalassiosirales</taxon>
        <taxon>Thalassiosiraceae</taxon>
        <taxon>Thalassiosira</taxon>
    </lineage>
</organism>
<proteinExistence type="predicted"/>
<dbReference type="Gene3D" id="1.10.720.30">
    <property type="entry name" value="SAP domain"/>
    <property type="match status" value="2"/>
</dbReference>
<evidence type="ECO:0000313" key="4">
    <source>
        <dbReference type="EMBL" id="EJK63935.1"/>
    </source>
</evidence>
<evidence type="ECO:0000313" key="5">
    <source>
        <dbReference type="Proteomes" id="UP000266841"/>
    </source>
</evidence>
<feature type="domain" description="SAP" evidence="3">
    <location>
        <begin position="52"/>
        <end position="86"/>
    </location>
</feature>
<dbReference type="InterPro" id="IPR011990">
    <property type="entry name" value="TPR-like_helical_dom_sf"/>
</dbReference>
<dbReference type="EMBL" id="AGNL01017856">
    <property type="protein sequence ID" value="EJK63935.1"/>
    <property type="molecule type" value="Genomic_DNA"/>
</dbReference>
<dbReference type="SMART" id="SM00513">
    <property type="entry name" value="SAP"/>
    <property type="match status" value="2"/>
</dbReference>
<sequence>MLRRAVAGALLWCNLVSSSSKPVSVPVFVANRVSRGRTGRRFGVEVAATDQFSGLTVVQLKDLLRDNGLPVSGKKSELIRRIAEHSSGPQPSSNPSSSQEDDEVLLGGLTVPQLTARLKDLGLPISGRKKELIERILEHEHPKVGDSVELDGEDNNDSDAGVVSVISDLDEAISGEGALGEISDLDEAISEEGLGKNLAGILGDILNESASDVGDIEGDEAKNDSRRARRKKYWKTSEVKDMIRSNDPRASAKAEELISYLKKMAEQEGDPDYLPGPIQYTLLIDAFAQGIENDGPEAMLRAESVVDNLLNEAESSSTVSPQMLNSLMSAYVKLGTQESAEKATLILQRLEYMGTFGDTAMKPTIHSYSIAISAWSAVGTEEAAANAERILNRLIEIHAQQKDADRADELCPNNIIFNTAVDAWARSGSAEAGPRAESLLHKMEKLSHDRNYDVRPDTITFNTCMKAWCNGPGSDGLLRAEELMKKLESHPEYPKRNGGILIVKPSRLSYNQLISAWAKSHYADAAIRA</sequence>
<dbReference type="InterPro" id="IPR003034">
    <property type="entry name" value="SAP_dom"/>
</dbReference>
<dbReference type="eggNOG" id="KOG4197">
    <property type="taxonomic scope" value="Eukaryota"/>
</dbReference>
<dbReference type="InterPro" id="IPR036361">
    <property type="entry name" value="SAP_dom_sf"/>
</dbReference>
<evidence type="ECO:0000259" key="3">
    <source>
        <dbReference type="PROSITE" id="PS50800"/>
    </source>
</evidence>
<evidence type="ECO:0000256" key="2">
    <source>
        <dbReference type="SAM" id="SignalP"/>
    </source>
</evidence>
<dbReference type="Pfam" id="PF02037">
    <property type="entry name" value="SAP"/>
    <property type="match status" value="2"/>
</dbReference>
<dbReference type="PANTHER" id="PTHR47942:SF63">
    <property type="entry name" value="PENTATRICOPEPTIDE REPEAT-CONTAINING PROTEIN"/>
    <property type="match status" value="1"/>
</dbReference>
<evidence type="ECO:0000256" key="1">
    <source>
        <dbReference type="ARBA" id="ARBA00022737"/>
    </source>
</evidence>
<feature type="domain" description="SAP" evidence="3">
    <location>
        <begin position="106"/>
        <end position="140"/>
    </location>
</feature>
<comment type="caution">
    <text evidence="4">The sequence shown here is derived from an EMBL/GenBank/DDBJ whole genome shotgun (WGS) entry which is preliminary data.</text>
</comment>
<dbReference type="OrthoDB" id="207211at2759"/>
<dbReference type="PROSITE" id="PS50800">
    <property type="entry name" value="SAP"/>
    <property type="match status" value="2"/>
</dbReference>
<feature type="chain" id="PRO_5003839943" description="SAP domain-containing protein" evidence="2">
    <location>
        <begin position="21"/>
        <end position="529"/>
    </location>
</feature>
<gene>
    <name evidence="4" type="ORF">THAOC_15379</name>
</gene>
<protein>
    <recommendedName>
        <fullName evidence="3">SAP domain-containing protein</fullName>
    </recommendedName>
</protein>
<accession>K0SEZ1</accession>
<keyword evidence="2" id="KW-0732">Signal</keyword>
<dbReference type="PANTHER" id="PTHR47942">
    <property type="entry name" value="TETRATRICOPEPTIDE REPEAT (TPR)-LIKE SUPERFAMILY PROTEIN-RELATED"/>
    <property type="match status" value="1"/>
</dbReference>